<protein>
    <submittedName>
        <fullName evidence="2">DUF481 domain-containing protein</fullName>
    </submittedName>
</protein>
<evidence type="ECO:0000313" key="3">
    <source>
        <dbReference type="Proteomes" id="UP001224392"/>
    </source>
</evidence>
<proteinExistence type="predicted"/>
<organism evidence="2 3">
    <name type="scientific">Biformimicrobium ophioploci</name>
    <dbReference type="NCBI Taxonomy" id="3036711"/>
    <lineage>
        <taxon>Bacteria</taxon>
        <taxon>Pseudomonadati</taxon>
        <taxon>Pseudomonadota</taxon>
        <taxon>Gammaproteobacteria</taxon>
        <taxon>Cellvibrionales</taxon>
        <taxon>Microbulbiferaceae</taxon>
        <taxon>Biformimicrobium</taxon>
    </lineage>
</organism>
<gene>
    <name evidence="2" type="ORF">MNKW57_11420</name>
</gene>
<dbReference type="Proteomes" id="UP001224392">
    <property type="component" value="Unassembled WGS sequence"/>
</dbReference>
<dbReference type="InterPro" id="IPR023614">
    <property type="entry name" value="Porin_dom_sf"/>
</dbReference>
<sequence length="341" mass="38162">MNRLFAWLCGGLASLTVAAQASAGTLTLVNGDLLHGELLLVEPNTVTWQSENFGTMVVDKSKILSIDTEVNLKVAGRNDPCSLESHASERWELDCAGGPGWIMDFQGVERALPYATFEASPVTHKGRISAAGIFESGNVERKNWDINGNYDILDGDLQHKLRSVYQNRIGEDAKNVENILLGYEMRWVFGDKWFASANTTGQHDEAKNIELRTALGLGIGYRFFETDKAALVLQSGFTGLDERRIEEVEGEDATSQYAAWRWAAEYRYKLGLGPELFYNQEALWSLEDSADIESQVKLGMRMPFTQKIVTEVRYETDYDGQPSGDKEKMDTRVTVGVGYEW</sequence>
<name>A0ABQ6LXR4_9GAMM</name>
<dbReference type="Gene3D" id="2.40.160.10">
    <property type="entry name" value="Porin"/>
    <property type="match status" value="1"/>
</dbReference>
<keyword evidence="1" id="KW-0732">Signal</keyword>
<dbReference type="Pfam" id="PF04338">
    <property type="entry name" value="DUF481"/>
    <property type="match status" value="1"/>
</dbReference>
<feature type="signal peptide" evidence="1">
    <location>
        <begin position="1"/>
        <end position="23"/>
    </location>
</feature>
<feature type="chain" id="PRO_5045481420" evidence="1">
    <location>
        <begin position="24"/>
        <end position="341"/>
    </location>
</feature>
<dbReference type="InterPro" id="IPR007433">
    <property type="entry name" value="DUF481"/>
</dbReference>
<dbReference type="RefSeq" id="WP_285763414.1">
    <property type="nucleotide sequence ID" value="NZ_BSYJ01000002.1"/>
</dbReference>
<accession>A0ABQ6LXR4</accession>
<comment type="caution">
    <text evidence="2">The sequence shown here is derived from an EMBL/GenBank/DDBJ whole genome shotgun (WGS) entry which is preliminary data.</text>
</comment>
<evidence type="ECO:0000256" key="1">
    <source>
        <dbReference type="SAM" id="SignalP"/>
    </source>
</evidence>
<reference evidence="2 3" key="1">
    <citation type="submission" date="2023-04" db="EMBL/GenBank/DDBJ databases">
        <title>Marinobulbifer ophiurae gen. nov., sp. Nov., isolate from tissue of brittle star Ophioplocus japonicus.</title>
        <authorList>
            <person name="Kawano K."/>
            <person name="Sawayama S."/>
            <person name="Nakagawa S."/>
        </authorList>
    </citation>
    <scope>NUCLEOTIDE SEQUENCE [LARGE SCALE GENOMIC DNA]</scope>
    <source>
        <strain evidence="2 3">NKW57</strain>
    </source>
</reference>
<dbReference type="EMBL" id="BSYJ01000002">
    <property type="protein sequence ID" value="GMG86821.1"/>
    <property type="molecule type" value="Genomic_DNA"/>
</dbReference>
<evidence type="ECO:0000313" key="2">
    <source>
        <dbReference type="EMBL" id="GMG86821.1"/>
    </source>
</evidence>
<keyword evidence="3" id="KW-1185">Reference proteome</keyword>